<dbReference type="PANTHER" id="PTHR24388:SF54">
    <property type="entry name" value="PROTEIN ESCARGOT"/>
    <property type="match status" value="1"/>
</dbReference>
<evidence type="ECO:0000259" key="12">
    <source>
        <dbReference type="PROSITE" id="PS50157"/>
    </source>
</evidence>
<sequence>MDYKFNGKDMNKNEFFHLLNLRAVKPNQDVERRLLIPPMSCTALKEKNNSTVTGYENYYLTEGNTKLYPVKDFDFIGKHVICQKCYQRFASKFSFKAHIGTDVCVKSYNGPNLVYVKFKNKFGRQGRKKYTTEPLKDFHHDIKKNLLNPEMLNTLQTRKNCYSDVIHQRNKVKEKSVTNNEPRVKKPRGRPRKNVEAEPNKQNQPKQLNSTTVNTNSSEEFEFKKPLPVSGRVVDAYNNNVENEKQEFLSPNINSIAGKFWNIFNEVWKKNEMELKQEYSEHYLKKEEGKFDTSVVEDLHLNLEGLKNELLNLLKQLEDFHVSYNYKNDIELMLSKLDEKLNELKPTELKKTYMHSDPTTGKGKENIHRSIKKNEKDFGSDEKCSGKKLNGNINDNMMDVEDSKTQDIIKKKLETEAAIKNYTNSVPSHLNNVSLNNIYNPIMECKICVKRFGSLIEWKMHCAEHVGISDKKCMCKICGFKFRMYRDCLKHMNTHCITRAKNNEKRFKCKKCNKQYNFLALYYGHIRTHV</sequence>
<dbReference type="GO" id="GO:0008270">
    <property type="term" value="F:zinc ion binding"/>
    <property type="evidence" value="ECO:0007669"/>
    <property type="project" value="UniProtKB-KW"/>
</dbReference>
<dbReference type="PROSITE" id="PS50157">
    <property type="entry name" value="ZINC_FINGER_C2H2_2"/>
    <property type="match status" value="1"/>
</dbReference>
<dbReference type="AlphaFoldDB" id="A0A8B8G5E2"/>
<keyword evidence="6" id="KW-0238">DNA-binding</keyword>
<dbReference type="OrthoDB" id="10051975at2759"/>
<dbReference type="PANTHER" id="PTHR24388">
    <property type="entry name" value="ZINC FINGER PROTEIN"/>
    <property type="match status" value="1"/>
</dbReference>
<evidence type="ECO:0000256" key="3">
    <source>
        <dbReference type="ARBA" id="ARBA00022737"/>
    </source>
</evidence>
<evidence type="ECO:0000256" key="8">
    <source>
        <dbReference type="ARBA" id="ARBA00037948"/>
    </source>
</evidence>
<dbReference type="GO" id="GO:0000978">
    <property type="term" value="F:RNA polymerase II cis-regulatory region sequence-specific DNA binding"/>
    <property type="evidence" value="ECO:0007669"/>
    <property type="project" value="TreeGrafter"/>
</dbReference>
<dbReference type="GO" id="GO:0005634">
    <property type="term" value="C:nucleus"/>
    <property type="evidence" value="ECO:0007669"/>
    <property type="project" value="UniProtKB-SubCell"/>
</dbReference>
<comment type="subcellular location">
    <subcellularLocation>
        <location evidence="1">Nucleus</location>
    </subcellularLocation>
</comment>
<evidence type="ECO:0000256" key="10">
    <source>
        <dbReference type="SAM" id="Coils"/>
    </source>
</evidence>
<protein>
    <submittedName>
        <fullName evidence="14">Uncharacterized protein LOC112688927 isoform X1</fullName>
    </submittedName>
</protein>
<keyword evidence="5" id="KW-0862">Zinc</keyword>
<dbReference type="Proteomes" id="UP000694846">
    <property type="component" value="Unplaced"/>
</dbReference>
<name>A0A8B8G5E2_9HEMI</name>
<accession>A0A8B8G5E2</accession>
<keyword evidence="7" id="KW-0539">Nucleus</keyword>
<evidence type="ECO:0000256" key="9">
    <source>
        <dbReference type="PROSITE-ProRule" id="PRU00042"/>
    </source>
</evidence>
<evidence type="ECO:0000256" key="11">
    <source>
        <dbReference type="SAM" id="MobiDB-lite"/>
    </source>
</evidence>
<dbReference type="PROSITE" id="PS00028">
    <property type="entry name" value="ZINC_FINGER_C2H2_1"/>
    <property type="match status" value="3"/>
</dbReference>
<organism evidence="13 14">
    <name type="scientific">Sipha flava</name>
    <name type="common">yellow sugarcane aphid</name>
    <dbReference type="NCBI Taxonomy" id="143950"/>
    <lineage>
        <taxon>Eukaryota</taxon>
        <taxon>Metazoa</taxon>
        <taxon>Ecdysozoa</taxon>
        <taxon>Arthropoda</taxon>
        <taxon>Hexapoda</taxon>
        <taxon>Insecta</taxon>
        <taxon>Pterygota</taxon>
        <taxon>Neoptera</taxon>
        <taxon>Paraneoptera</taxon>
        <taxon>Hemiptera</taxon>
        <taxon>Sternorrhyncha</taxon>
        <taxon>Aphidomorpha</taxon>
        <taxon>Aphidoidea</taxon>
        <taxon>Aphididae</taxon>
        <taxon>Sipha</taxon>
    </lineage>
</organism>
<keyword evidence="13" id="KW-1185">Reference proteome</keyword>
<proteinExistence type="inferred from homology"/>
<gene>
    <name evidence="14" type="primary">LOC112688927</name>
</gene>
<feature type="coiled-coil region" evidence="10">
    <location>
        <begin position="296"/>
        <end position="323"/>
    </location>
</feature>
<evidence type="ECO:0000256" key="2">
    <source>
        <dbReference type="ARBA" id="ARBA00022723"/>
    </source>
</evidence>
<evidence type="ECO:0000256" key="6">
    <source>
        <dbReference type="ARBA" id="ARBA00023125"/>
    </source>
</evidence>
<dbReference type="InterPro" id="IPR050527">
    <property type="entry name" value="Snail/Krueppel_Znf"/>
</dbReference>
<dbReference type="InterPro" id="IPR013087">
    <property type="entry name" value="Znf_C2H2_type"/>
</dbReference>
<evidence type="ECO:0000313" key="14">
    <source>
        <dbReference type="RefSeq" id="XP_025418142.1"/>
    </source>
</evidence>
<feature type="domain" description="C2H2-type" evidence="12">
    <location>
        <begin position="507"/>
        <end position="530"/>
    </location>
</feature>
<evidence type="ECO:0000256" key="4">
    <source>
        <dbReference type="ARBA" id="ARBA00022771"/>
    </source>
</evidence>
<reference evidence="14" key="1">
    <citation type="submission" date="2025-08" db="UniProtKB">
        <authorList>
            <consortium name="RefSeq"/>
        </authorList>
    </citation>
    <scope>IDENTIFICATION</scope>
    <source>
        <tissue evidence="14">Whole body</tissue>
    </source>
</reference>
<comment type="similarity">
    <text evidence="8">Belongs to the snail C2H2-type zinc-finger protein family.</text>
</comment>
<evidence type="ECO:0000256" key="1">
    <source>
        <dbReference type="ARBA" id="ARBA00004123"/>
    </source>
</evidence>
<keyword evidence="4 9" id="KW-0863">Zinc-finger</keyword>
<dbReference type="GO" id="GO:0000981">
    <property type="term" value="F:DNA-binding transcription factor activity, RNA polymerase II-specific"/>
    <property type="evidence" value="ECO:0007669"/>
    <property type="project" value="TreeGrafter"/>
</dbReference>
<evidence type="ECO:0000256" key="7">
    <source>
        <dbReference type="ARBA" id="ARBA00023242"/>
    </source>
</evidence>
<keyword evidence="3" id="KW-0677">Repeat</keyword>
<feature type="region of interest" description="Disordered" evidence="11">
    <location>
        <begin position="172"/>
        <end position="221"/>
    </location>
</feature>
<dbReference type="SMART" id="SM00355">
    <property type="entry name" value="ZnF_C2H2"/>
    <property type="match status" value="4"/>
</dbReference>
<dbReference type="GeneID" id="112688927"/>
<dbReference type="RefSeq" id="XP_025418142.1">
    <property type="nucleotide sequence ID" value="XM_025562357.1"/>
</dbReference>
<feature type="compositionally biased region" description="Polar residues" evidence="11">
    <location>
        <begin position="200"/>
        <end position="218"/>
    </location>
</feature>
<dbReference type="Gene3D" id="3.30.160.60">
    <property type="entry name" value="Classic Zinc Finger"/>
    <property type="match status" value="1"/>
</dbReference>
<evidence type="ECO:0000313" key="13">
    <source>
        <dbReference type="Proteomes" id="UP000694846"/>
    </source>
</evidence>
<keyword evidence="10" id="KW-0175">Coiled coil</keyword>
<evidence type="ECO:0000256" key="5">
    <source>
        <dbReference type="ARBA" id="ARBA00022833"/>
    </source>
</evidence>
<keyword evidence="2" id="KW-0479">Metal-binding</keyword>